<organism evidence="1 2">
    <name type="scientific">Ectopseudomonas mendocina</name>
    <name type="common">Pseudomonas mendocina</name>
    <dbReference type="NCBI Taxonomy" id="300"/>
    <lineage>
        <taxon>Bacteria</taxon>
        <taxon>Pseudomonadati</taxon>
        <taxon>Pseudomonadota</taxon>
        <taxon>Gammaproteobacteria</taxon>
        <taxon>Pseudomonadales</taxon>
        <taxon>Pseudomonadaceae</taxon>
        <taxon>Ectopseudomonas</taxon>
    </lineage>
</organism>
<name>A0ABZ2RNT6_ECTME</name>
<dbReference type="Proteomes" id="UP001476583">
    <property type="component" value="Chromosome"/>
</dbReference>
<dbReference type="Pfam" id="PF23148">
    <property type="entry name" value="Gp77"/>
    <property type="match status" value="1"/>
</dbReference>
<evidence type="ECO:0000313" key="1">
    <source>
        <dbReference type="EMBL" id="WXL27761.1"/>
    </source>
</evidence>
<proteinExistence type="predicted"/>
<gene>
    <name evidence="1" type="ORF">WG219_10040</name>
</gene>
<reference evidence="1 2" key="1">
    <citation type="submission" date="2024-03" db="EMBL/GenBank/DDBJ databases">
        <title>Complete genome of BD2.</title>
        <authorList>
            <person name="Cao G."/>
        </authorList>
    </citation>
    <scope>NUCLEOTIDE SEQUENCE [LARGE SCALE GENOMIC DNA]</scope>
    <source>
        <strain evidence="1 2">BD2</strain>
    </source>
</reference>
<dbReference type="InterPro" id="IPR056928">
    <property type="entry name" value="Gp77-like"/>
</dbReference>
<protein>
    <submittedName>
        <fullName evidence="1">Uncharacterized protein</fullName>
    </submittedName>
</protein>
<sequence>MKLGTFTKQPSERLSKSIVYDEALDEGDEIAVVMSCLVDSADLAVVPTLVDGNRVRLWVSSGVDGAIYKITVRVQTAGGEIFEDELFCRVREV</sequence>
<accession>A0ABZ2RNT6</accession>
<evidence type="ECO:0000313" key="2">
    <source>
        <dbReference type="Proteomes" id="UP001476583"/>
    </source>
</evidence>
<keyword evidence="2" id="KW-1185">Reference proteome</keyword>
<dbReference type="EMBL" id="CP148074">
    <property type="protein sequence ID" value="WXL27761.1"/>
    <property type="molecule type" value="Genomic_DNA"/>
</dbReference>